<feature type="binding site" evidence="13">
    <location>
        <position position="35"/>
    </location>
    <ligand>
        <name>NADP(+)</name>
        <dbReference type="ChEBI" id="CHEBI:58349"/>
    </ligand>
</feature>
<feature type="active site" description="Proton donor" evidence="13">
    <location>
        <position position="137"/>
    </location>
</feature>
<evidence type="ECO:0000256" key="6">
    <source>
        <dbReference type="ARBA" id="ARBA00023002"/>
    </source>
</evidence>
<feature type="binding site" evidence="13">
    <location>
        <begin position="8"/>
        <end position="13"/>
    </location>
    <ligand>
        <name>NAD(+)</name>
        <dbReference type="ChEBI" id="CHEBI:57540"/>
    </ligand>
</feature>
<evidence type="ECO:0000256" key="8">
    <source>
        <dbReference type="ARBA" id="ARBA00023154"/>
    </source>
</evidence>
<evidence type="ECO:0000259" key="14">
    <source>
        <dbReference type="Pfam" id="PF01113"/>
    </source>
</evidence>
<dbReference type="CDD" id="cd02274">
    <property type="entry name" value="DHDPR_N"/>
    <property type="match status" value="1"/>
</dbReference>
<protein>
    <recommendedName>
        <fullName evidence="10 13">4-hydroxy-tetrahydrodipicolinate reductase</fullName>
        <shortName evidence="13">HTPA reductase</shortName>
        <ecNumber evidence="10 13">1.17.1.8</ecNumber>
    </recommendedName>
</protein>
<comment type="subcellular location">
    <subcellularLocation>
        <location evidence="13">Cytoplasm</location>
    </subcellularLocation>
</comment>
<keyword evidence="5 13" id="KW-0220">Diaminopimelate biosynthesis</keyword>
<dbReference type="Gene3D" id="3.30.360.10">
    <property type="entry name" value="Dihydrodipicolinate Reductase, domain 2"/>
    <property type="match status" value="1"/>
</dbReference>
<dbReference type="InterPro" id="IPR022664">
    <property type="entry name" value="DapB_N_CS"/>
</dbReference>
<name>A0A0C5VPF8_9GAMM</name>
<dbReference type="InterPro" id="IPR022663">
    <property type="entry name" value="DapB_C"/>
</dbReference>
<dbReference type="GO" id="GO:0051287">
    <property type="term" value="F:NAD binding"/>
    <property type="evidence" value="ECO:0007669"/>
    <property type="project" value="UniProtKB-UniRule"/>
</dbReference>
<dbReference type="HOGENOM" id="CLU_047479_0_1_6"/>
<proteinExistence type="inferred from homology"/>
<feature type="domain" description="Dihydrodipicolinate reductase C-terminal" evidence="15">
    <location>
        <begin position="109"/>
        <end position="242"/>
    </location>
</feature>
<evidence type="ECO:0000256" key="7">
    <source>
        <dbReference type="ARBA" id="ARBA00023027"/>
    </source>
</evidence>
<comment type="pathway">
    <text evidence="9 13">Amino-acid biosynthesis; L-lysine biosynthesis via DAP pathway; (S)-tetrahydrodipicolinate from L-aspartate: step 4/4.</text>
</comment>
<dbReference type="SUPFAM" id="SSF51735">
    <property type="entry name" value="NAD(P)-binding Rossmann-fold domains"/>
    <property type="match status" value="1"/>
</dbReference>
<evidence type="ECO:0000256" key="2">
    <source>
        <dbReference type="ARBA" id="ARBA00022490"/>
    </source>
</evidence>
<dbReference type="PATRIC" id="fig|1445510.3.peg.89"/>
<dbReference type="SUPFAM" id="SSF55347">
    <property type="entry name" value="Glyceraldehyde-3-phosphate dehydrogenase-like, C-terminal domain"/>
    <property type="match status" value="1"/>
</dbReference>
<dbReference type="PANTHER" id="PTHR20836:SF0">
    <property type="entry name" value="4-HYDROXY-TETRAHYDRODIPICOLINATE REDUCTASE 1, CHLOROPLASTIC-RELATED"/>
    <property type="match status" value="1"/>
</dbReference>
<comment type="catalytic activity">
    <reaction evidence="12 13">
        <text>(S)-2,3,4,5-tetrahydrodipicolinate + NAD(+) + H2O = (2S,4S)-4-hydroxy-2,3,4,5-tetrahydrodipicolinate + NADH + H(+)</text>
        <dbReference type="Rhea" id="RHEA:35323"/>
        <dbReference type="ChEBI" id="CHEBI:15377"/>
        <dbReference type="ChEBI" id="CHEBI:15378"/>
        <dbReference type="ChEBI" id="CHEBI:16845"/>
        <dbReference type="ChEBI" id="CHEBI:57540"/>
        <dbReference type="ChEBI" id="CHEBI:57945"/>
        <dbReference type="ChEBI" id="CHEBI:67139"/>
        <dbReference type="EC" id="1.17.1.8"/>
    </reaction>
</comment>
<comment type="catalytic activity">
    <reaction evidence="11 13">
        <text>(S)-2,3,4,5-tetrahydrodipicolinate + NADP(+) + H2O = (2S,4S)-4-hydroxy-2,3,4,5-tetrahydrodipicolinate + NADPH + H(+)</text>
        <dbReference type="Rhea" id="RHEA:35331"/>
        <dbReference type="ChEBI" id="CHEBI:15377"/>
        <dbReference type="ChEBI" id="CHEBI:15378"/>
        <dbReference type="ChEBI" id="CHEBI:16845"/>
        <dbReference type="ChEBI" id="CHEBI:57783"/>
        <dbReference type="ChEBI" id="CHEBI:58349"/>
        <dbReference type="ChEBI" id="CHEBI:67139"/>
        <dbReference type="EC" id="1.17.1.8"/>
    </reaction>
</comment>
<dbReference type="Pfam" id="PF05173">
    <property type="entry name" value="DapB_C"/>
    <property type="match status" value="1"/>
</dbReference>
<dbReference type="NCBIfam" id="TIGR00036">
    <property type="entry name" value="dapB"/>
    <property type="match status" value="1"/>
</dbReference>
<feature type="binding site" evidence="13">
    <location>
        <begin position="143"/>
        <end position="144"/>
    </location>
    <ligand>
        <name>(S)-2,3,4,5-tetrahydrodipicolinate</name>
        <dbReference type="ChEBI" id="CHEBI:16845"/>
    </ligand>
</feature>
<dbReference type="InterPro" id="IPR036291">
    <property type="entry name" value="NAD(P)-bd_dom_sf"/>
</dbReference>
<keyword evidence="2 13" id="KW-0963">Cytoplasm</keyword>
<comment type="similarity">
    <text evidence="1 13">Belongs to the DapB family.</text>
</comment>
<dbReference type="RefSeq" id="WP_044615297.1">
    <property type="nucleotide sequence ID" value="NZ_CP007142.1"/>
</dbReference>
<accession>A0A0C5VPF8</accession>
<dbReference type="GO" id="GO:0050661">
    <property type="term" value="F:NADP binding"/>
    <property type="evidence" value="ECO:0007669"/>
    <property type="project" value="UniProtKB-UniRule"/>
</dbReference>
<keyword evidence="7 13" id="KW-0520">NAD</keyword>
<dbReference type="HAMAP" id="MF_00102">
    <property type="entry name" value="DapB"/>
    <property type="match status" value="1"/>
</dbReference>
<comment type="subunit">
    <text evidence="13">Homotetramer.</text>
</comment>
<evidence type="ECO:0000256" key="10">
    <source>
        <dbReference type="ARBA" id="ARBA00038983"/>
    </source>
</evidence>
<dbReference type="InterPro" id="IPR000846">
    <property type="entry name" value="DapB_N"/>
</dbReference>
<evidence type="ECO:0000256" key="11">
    <source>
        <dbReference type="ARBA" id="ARBA00049080"/>
    </source>
</evidence>
<dbReference type="GO" id="GO:0019877">
    <property type="term" value="P:diaminopimelate biosynthetic process"/>
    <property type="evidence" value="ECO:0007669"/>
    <property type="project" value="UniProtKB-UniRule"/>
</dbReference>
<feature type="domain" description="Dihydrodipicolinate reductase N-terminal" evidence="14">
    <location>
        <begin position="2"/>
        <end position="106"/>
    </location>
</feature>
<dbReference type="EMBL" id="CP007142">
    <property type="protein sequence ID" value="AJQ92149.1"/>
    <property type="molecule type" value="Genomic_DNA"/>
</dbReference>
<feature type="binding site" evidence="13">
    <location>
        <begin position="103"/>
        <end position="106"/>
    </location>
    <ligand>
        <name>NAD(+)</name>
        <dbReference type="ChEBI" id="CHEBI:57540"/>
    </ligand>
</feature>
<evidence type="ECO:0000256" key="13">
    <source>
        <dbReference type="HAMAP-Rule" id="MF_00102"/>
    </source>
</evidence>
<keyword evidence="4 13" id="KW-0521">NADP</keyword>
<dbReference type="GO" id="GO:0008839">
    <property type="term" value="F:4-hydroxy-tetrahydrodipicolinate reductase"/>
    <property type="evidence" value="ECO:0007669"/>
    <property type="project" value="UniProtKB-UniRule"/>
</dbReference>
<organism evidence="16 17">
    <name type="scientific">Gynuella sunshinyii YC6258</name>
    <dbReference type="NCBI Taxonomy" id="1445510"/>
    <lineage>
        <taxon>Bacteria</taxon>
        <taxon>Pseudomonadati</taxon>
        <taxon>Pseudomonadota</taxon>
        <taxon>Gammaproteobacteria</taxon>
        <taxon>Oceanospirillales</taxon>
        <taxon>Saccharospirillaceae</taxon>
        <taxon>Gynuella</taxon>
    </lineage>
</organism>
<dbReference type="Gene3D" id="3.40.50.720">
    <property type="entry name" value="NAD(P)-binding Rossmann-like Domain"/>
    <property type="match status" value="1"/>
</dbReference>
<dbReference type="Pfam" id="PF01113">
    <property type="entry name" value="DapB_N"/>
    <property type="match status" value="1"/>
</dbReference>
<keyword evidence="8 13" id="KW-0457">Lysine biosynthesis</keyword>
<dbReference type="PROSITE" id="PS01298">
    <property type="entry name" value="DAPB"/>
    <property type="match status" value="1"/>
</dbReference>
<evidence type="ECO:0000256" key="5">
    <source>
        <dbReference type="ARBA" id="ARBA00022915"/>
    </source>
</evidence>
<evidence type="ECO:0000256" key="3">
    <source>
        <dbReference type="ARBA" id="ARBA00022605"/>
    </source>
</evidence>
<evidence type="ECO:0000313" key="17">
    <source>
        <dbReference type="Proteomes" id="UP000032266"/>
    </source>
</evidence>
<dbReference type="GO" id="GO:0016726">
    <property type="term" value="F:oxidoreductase activity, acting on CH or CH2 groups, NAD or NADP as acceptor"/>
    <property type="evidence" value="ECO:0007669"/>
    <property type="project" value="UniProtKB-UniRule"/>
</dbReference>
<evidence type="ECO:0000256" key="12">
    <source>
        <dbReference type="ARBA" id="ARBA00049396"/>
    </source>
</evidence>
<dbReference type="UniPathway" id="UPA00034">
    <property type="reaction ID" value="UER00018"/>
</dbReference>
<dbReference type="PIRSF" id="PIRSF000161">
    <property type="entry name" value="DHPR"/>
    <property type="match status" value="1"/>
</dbReference>
<comment type="function">
    <text evidence="13">Catalyzes the conversion of 4-hydroxy-tetrahydrodipicolinate (HTPA) to tetrahydrodipicolinate.</text>
</comment>
<evidence type="ECO:0000256" key="4">
    <source>
        <dbReference type="ARBA" id="ARBA00022857"/>
    </source>
</evidence>
<dbReference type="OrthoDB" id="9790352at2"/>
<sequence>MIRVMVNGARGRMGSEVVKAVSQDADLEFVGGTDREDDLAARIAELKPDVVVDFTIASIGFENAKTIIAAGVSPVIGTSGFQQHQVEELQALAAEQKLGGLIAPNFSLGAVLMMKFSALAAKYLPDVEIIEAHSPQKEESPSGTSIRTAELIAGARVSAATPTSRKELLAGARGASLHDVPVHSVRLPGVVAQQTVFFGGLSETLKIEHNSQHRESFMPGVCLACKKVGSREQLLYGLEHLLD</sequence>
<keyword evidence="17" id="KW-1185">Reference proteome</keyword>
<keyword evidence="3 13" id="KW-0028">Amino-acid biosynthesis</keyword>
<evidence type="ECO:0000256" key="9">
    <source>
        <dbReference type="ARBA" id="ARBA00037922"/>
    </source>
</evidence>
<feature type="binding site" evidence="13">
    <location>
        <begin position="77"/>
        <end position="79"/>
    </location>
    <ligand>
        <name>NAD(+)</name>
        <dbReference type="ChEBI" id="CHEBI:57540"/>
    </ligand>
</feature>
<feature type="active site" description="Proton donor/acceptor" evidence="13">
    <location>
        <position position="133"/>
    </location>
</feature>
<dbReference type="STRING" id="1445510.YC6258_00093"/>
<evidence type="ECO:0000313" key="16">
    <source>
        <dbReference type="EMBL" id="AJQ92149.1"/>
    </source>
</evidence>
<dbReference type="InterPro" id="IPR023940">
    <property type="entry name" value="DHDPR_bac"/>
</dbReference>
<evidence type="ECO:0000259" key="15">
    <source>
        <dbReference type="Pfam" id="PF05173"/>
    </source>
</evidence>
<dbReference type="GO" id="GO:0009089">
    <property type="term" value="P:lysine biosynthetic process via diaminopimelate"/>
    <property type="evidence" value="ECO:0007669"/>
    <property type="project" value="UniProtKB-UniRule"/>
</dbReference>
<evidence type="ECO:0000256" key="1">
    <source>
        <dbReference type="ARBA" id="ARBA00006642"/>
    </source>
</evidence>
<keyword evidence="6 13" id="KW-0560">Oxidoreductase</keyword>
<gene>
    <name evidence="13" type="primary">dapB</name>
    <name evidence="16" type="ORF">YC6258_00093</name>
</gene>
<dbReference type="GO" id="GO:0005829">
    <property type="term" value="C:cytosol"/>
    <property type="evidence" value="ECO:0007669"/>
    <property type="project" value="TreeGrafter"/>
</dbReference>
<dbReference type="FunFam" id="3.30.360.10:FF:000009">
    <property type="entry name" value="4-hydroxy-tetrahydrodipicolinate reductase"/>
    <property type="match status" value="1"/>
</dbReference>
<comment type="caution">
    <text evidence="13">Was originally thought to be a dihydrodipicolinate reductase (DHDPR), catalyzing the conversion of dihydrodipicolinate to tetrahydrodipicolinate. However, it was shown in E.coli that the substrate of the enzymatic reaction is not dihydrodipicolinate (DHDP) but in fact (2S,4S)-4-hydroxy-2,3,4,5-tetrahydrodipicolinic acid (HTPA), the product released by the DapA-catalyzed reaction.</text>
</comment>
<dbReference type="KEGG" id="gsn:YC6258_00093"/>
<dbReference type="AlphaFoldDB" id="A0A0C5VPF8"/>
<dbReference type="Proteomes" id="UP000032266">
    <property type="component" value="Chromosome"/>
</dbReference>
<feature type="binding site" evidence="13">
    <location>
        <position position="34"/>
    </location>
    <ligand>
        <name>NAD(+)</name>
        <dbReference type="ChEBI" id="CHEBI:57540"/>
    </ligand>
</feature>
<reference evidence="16 17" key="1">
    <citation type="submission" date="2014-01" db="EMBL/GenBank/DDBJ databases">
        <title>Full genme sequencing of cellulolytic bacterium Gynuella sunshinyii YC6258T gen. nov., sp. nov.</title>
        <authorList>
            <person name="Khan H."/>
            <person name="Chung E.J."/>
            <person name="Chung Y.R."/>
        </authorList>
    </citation>
    <scope>NUCLEOTIDE SEQUENCE [LARGE SCALE GENOMIC DNA]</scope>
    <source>
        <strain evidence="16 17">YC6258</strain>
    </source>
</reference>
<dbReference type="PANTHER" id="PTHR20836">
    <property type="entry name" value="DIHYDRODIPICOLINATE REDUCTASE"/>
    <property type="match status" value="1"/>
</dbReference>
<comment type="caution">
    <text evidence="13">Lacks conserved residue(s) required for the propagation of feature annotation.</text>
</comment>
<dbReference type="EC" id="1.17.1.8" evidence="10 13"/>